<feature type="domain" description="Fe2OG dioxygenase" evidence="7">
    <location>
        <begin position="100"/>
        <end position="202"/>
    </location>
</feature>
<feature type="binding site" evidence="5">
    <location>
        <begin position="193"/>
        <end position="199"/>
    </location>
    <ligand>
        <name>2-oxoglutarate</name>
        <dbReference type="ChEBI" id="CHEBI:16810"/>
    </ligand>
</feature>
<evidence type="ECO:0000259" key="7">
    <source>
        <dbReference type="PROSITE" id="PS51471"/>
    </source>
</evidence>
<dbReference type="PROSITE" id="PS51471">
    <property type="entry name" value="FE2OG_OXY"/>
    <property type="match status" value="1"/>
</dbReference>
<protein>
    <submittedName>
        <fullName evidence="8">Alpha-ketoglutarate-dependent dioxygenase AlkB</fullName>
    </submittedName>
</protein>
<dbReference type="GO" id="GO:0035515">
    <property type="term" value="F:oxidative RNA demethylase activity"/>
    <property type="evidence" value="ECO:0007669"/>
    <property type="project" value="TreeGrafter"/>
</dbReference>
<feature type="binding site" evidence="5">
    <location>
        <begin position="67"/>
        <end position="69"/>
    </location>
    <ligand>
        <name>substrate</name>
    </ligand>
</feature>
<dbReference type="PANTHER" id="PTHR16557">
    <property type="entry name" value="ALKYLATED DNA REPAIR PROTEIN ALKB-RELATED"/>
    <property type="match status" value="1"/>
</dbReference>
<evidence type="ECO:0000313" key="9">
    <source>
        <dbReference type="Proteomes" id="UP000501891"/>
    </source>
</evidence>
<dbReference type="AlphaFoldDB" id="A0A858RAT3"/>
<dbReference type="SUPFAM" id="SSF51197">
    <property type="entry name" value="Clavaminate synthase-like"/>
    <property type="match status" value="1"/>
</dbReference>
<evidence type="ECO:0000313" key="8">
    <source>
        <dbReference type="EMBL" id="QJE74282.1"/>
    </source>
</evidence>
<feature type="binding site" evidence="6">
    <location>
        <position position="121"/>
    </location>
    <ligand>
        <name>Fe cation</name>
        <dbReference type="ChEBI" id="CHEBI:24875"/>
        <note>catalytic</note>
    </ligand>
</feature>
<feature type="binding site" evidence="6">
    <location>
        <position position="119"/>
    </location>
    <ligand>
        <name>Fe cation</name>
        <dbReference type="ChEBI" id="CHEBI:24875"/>
        <note>catalytic</note>
    </ligand>
</feature>
<comment type="cofactor">
    <cofactor evidence="6">
        <name>Fe(2+)</name>
        <dbReference type="ChEBI" id="CHEBI:29033"/>
    </cofactor>
    <text evidence="6">Binds 1 Fe(2+) ion per subunit.</text>
</comment>
<evidence type="ECO:0000256" key="3">
    <source>
        <dbReference type="ARBA" id="ARBA00023002"/>
    </source>
</evidence>
<proteinExistence type="predicted"/>
<feature type="binding site" evidence="6">
    <location>
        <position position="175"/>
    </location>
    <ligand>
        <name>Fe cation</name>
        <dbReference type="ChEBI" id="CHEBI:24875"/>
        <note>catalytic</note>
    </ligand>
</feature>
<dbReference type="Proteomes" id="UP000501891">
    <property type="component" value="Chromosome"/>
</dbReference>
<dbReference type="GO" id="GO:0035516">
    <property type="term" value="F:broad specificity oxidative DNA demethylase activity"/>
    <property type="evidence" value="ECO:0007669"/>
    <property type="project" value="TreeGrafter"/>
</dbReference>
<dbReference type="InterPro" id="IPR037151">
    <property type="entry name" value="AlkB-like_sf"/>
</dbReference>
<reference evidence="8" key="1">
    <citation type="submission" date="2020-04" db="EMBL/GenBank/DDBJ databases">
        <title>A desert anoxygenic phototrophic bacterium fixes CO2 using RubisCO under aerobic conditions.</title>
        <authorList>
            <person name="Tang K."/>
        </authorList>
    </citation>
    <scope>NUCLEOTIDE SEQUENCE [LARGE SCALE GENOMIC DNA]</scope>
    <source>
        <strain evidence="8">MIMtkB3</strain>
    </source>
</reference>
<sequence>MRTGIDGFTLLPDHLDRAAQAQLLSLVDDITAVAPFDRYVMPGSGRPFSIDMTNAGPLGWVADKSGYRYSPTHLKTGQPWPPIPDPLLSLWREVAGYRADPECCLVNLYRGPAAKLGLHRDEDEQDPDAPILNVSLGDTAIFRLGGATRKDPTRSFTVSSGTVMLFSGPARHAYHGIDRILPGSSTLVPGGGRVNLTLRRVTPPVPSPQGACAFTQFQQAFGSTA</sequence>
<feature type="binding site" evidence="5">
    <location>
        <position position="149"/>
    </location>
    <ligand>
        <name>substrate</name>
    </ligand>
</feature>
<evidence type="ECO:0000256" key="5">
    <source>
        <dbReference type="PIRSR" id="PIRSR604574-1"/>
    </source>
</evidence>
<dbReference type="InterPro" id="IPR004574">
    <property type="entry name" value="Alkb"/>
</dbReference>
<gene>
    <name evidence="8" type="ORF">HHL28_15420</name>
</gene>
<keyword evidence="3" id="KW-0560">Oxidoreductase</keyword>
<organism evidence="8 9">
    <name type="scientific">Aerophototrophica crusticola</name>
    <dbReference type="NCBI Taxonomy" id="1709002"/>
    <lineage>
        <taxon>Bacteria</taxon>
        <taxon>Pseudomonadati</taxon>
        <taxon>Pseudomonadota</taxon>
        <taxon>Alphaproteobacteria</taxon>
        <taxon>Rhodospirillales</taxon>
        <taxon>Rhodospirillaceae</taxon>
        <taxon>Aerophototrophica</taxon>
    </lineage>
</organism>
<dbReference type="Gene3D" id="2.60.120.590">
    <property type="entry name" value="Alpha-ketoglutarate-dependent dioxygenase AlkB-like"/>
    <property type="match status" value="1"/>
</dbReference>
<feature type="binding site" evidence="5">
    <location>
        <position position="60"/>
    </location>
    <ligand>
        <name>substrate</name>
    </ligand>
</feature>
<dbReference type="Pfam" id="PF13532">
    <property type="entry name" value="2OG-FeII_Oxy_2"/>
    <property type="match status" value="1"/>
</dbReference>
<dbReference type="InterPro" id="IPR027450">
    <property type="entry name" value="AlkB-like"/>
</dbReference>
<dbReference type="InterPro" id="IPR005123">
    <property type="entry name" value="Oxoglu/Fe-dep_dioxygenase_dom"/>
</dbReference>
<dbReference type="GO" id="GO:0005737">
    <property type="term" value="C:cytoplasm"/>
    <property type="evidence" value="ECO:0007669"/>
    <property type="project" value="TreeGrafter"/>
</dbReference>
<name>A0A858RAT3_9PROT</name>
<dbReference type="GO" id="GO:0035513">
    <property type="term" value="P:oxidative RNA demethylation"/>
    <property type="evidence" value="ECO:0007669"/>
    <property type="project" value="TreeGrafter"/>
</dbReference>
<dbReference type="EMBL" id="CP051775">
    <property type="protein sequence ID" value="QJE74282.1"/>
    <property type="molecule type" value="Genomic_DNA"/>
</dbReference>
<feature type="binding site" evidence="5">
    <location>
        <position position="123"/>
    </location>
    <ligand>
        <name>substrate</name>
    </ligand>
</feature>
<dbReference type="PANTHER" id="PTHR16557:SF2">
    <property type="entry name" value="NUCLEIC ACID DIOXYGENASE ALKBH1"/>
    <property type="match status" value="1"/>
</dbReference>
<evidence type="ECO:0000256" key="6">
    <source>
        <dbReference type="PIRSR" id="PIRSR604574-2"/>
    </source>
</evidence>
<dbReference type="GO" id="GO:0008198">
    <property type="term" value="F:ferrous iron binding"/>
    <property type="evidence" value="ECO:0007669"/>
    <property type="project" value="TreeGrafter"/>
</dbReference>
<keyword evidence="2 8" id="KW-0223">Dioxygenase</keyword>
<dbReference type="KEGG" id="acru:HHL28_15420"/>
<evidence type="ECO:0000256" key="2">
    <source>
        <dbReference type="ARBA" id="ARBA00022964"/>
    </source>
</evidence>
<evidence type="ECO:0000256" key="1">
    <source>
        <dbReference type="ARBA" id="ARBA00022723"/>
    </source>
</evidence>
<keyword evidence="9" id="KW-1185">Reference proteome</keyword>
<keyword evidence="4 6" id="KW-0408">Iron</keyword>
<evidence type="ECO:0000256" key="4">
    <source>
        <dbReference type="ARBA" id="ARBA00023004"/>
    </source>
</evidence>
<accession>A0A858RAT3</accession>
<feature type="binding site" evidence="5">
    <location>
        <begin position="107"/>
        <end position="109"/>
    </location>
    <ligand>
        <name>2-oxoglutarate</name>
        <dbReference type="ChEBI" id="CHEBI:16810"/>
    </ligand>
</feature>
<keyword evidence="1 6" id="KW-0479">Metal-binding</keyword>